<dbReference type="Proteomes" id="UP000287410">
    <property type="component" value="Unassembled WGS sequence"/>
</dbReference>
<dbReference type="Gene3D" id="3.40.50.1820">
    <property type="entry name" value="alpha/beta hydrolase"/>
    <property type="match status" value="1"/>
</dbReference>
<keyword evidence="1" id="KW-0732">Signal</keyword>
<evidence type="ECO:0000259" key="2">
    <source>
        <dbReference type="Pfam" id="PF00326"/>
    </source>
</evidence>
<keyword evidence="4" id="KW-1185">Reference proteome</keyword>
<accession>A0ABY0BZZ1</accession>
<proteinExistence type="predicted"/>
<name>A0ABY0BZZ1_9GAMM</name>
<gene>
    <name evidence="3" type="ORF">CWE12_04630</name>
</gene>
<dbReference type="Pfam" id="PF00326">
    <property type="entry name" value="Peptidase_S9"/>
    <property type="match status" value="1"/>
</dbReference>
<dbReference type="SUPFAM" id="SSF53474">
    <property type="entry name" value="alpha/beta-Hydrolases"/>
    <property type="match status" value="1"/>
</dbReference>
<sequence length="332" mass="37102">MFKTSLLAVPLISLTFLATATSAVADSGELQQSFSSYEGMTSQHDCFAPPFDDAERLRTMARELSGMSREAVDRLFSDQVFAMRQRQAECIRFTYEVDGVEVPGFMVRPPNAGSSDSEDTPVLVYHRGGNGGFGAITFLNLYARYMGMMDRGYTIIGSNLRADDEFGGVDVEDARTILSIVKGMDHVDQNRIALWGSSRGASQMMQVARGRDDIHALIFEMGAADHEQSLVTRPEMLQVYQNRVPNFAENREQAMIDRSVVYWADELPQVPVLILHGDQDDKVDVEQAHLLAAALDESGHEYELKIYPGQGHSLMRVSEDDIFEWLGEVLER</sequence>
<organism evidence="3 4">
    <name type="scientific">Aliidiomarina sedimenti</name>
    <dbReference type="NCBI Taxonomy" id="1933879"/>
    <lineage>
        <taxon>Bacteria</taxon>
        <taxon>Pseudomonadati</taxon>
        <taxon>Pseudomonadota</taxon>
        <taxon>Gammaproteobacteria</taxon>
        <taxon>Alteromonadales</taxon>
        <taxon>Idiomarinaceae</taxon>
        <taxon>Aliidiomarina</taxon>
    </lineage>
</organism>
<dbReference type="EMBL" id="PIPN01000002">
    <property type="protein sequence ID" value="RUO30545.1"/>
    <property type="molecule type" value="Genomic_DNA"/>
</dbReference>
<dbReference type="PANTHER" id="PTHR11731:SF193">
    <property type="entry name" value="DIPEPTIDYL PEPTIDASE 9"/>
    <property type="match status" value="1"/>
</dbReference>
<dbReference type="InterPro" id="IPR050278">
    <property type="entry name" value="Serine_Prot_S9B/DPPIV"/>
</dbReference>
<reference evidence="3 4" key="1">
    <citation type="journal article" date="2018" name="Front. Microbiol.">
        <title>Genome-Based Analysis Reveals the Taxonomy and Diversity of the Family Idiomarinaceae.</title>
        <authorList>
            <person name="Liu Y."/>
            <person name="Lai Q."/>
            <person name="Shao Z."/>
        </authorList>
    </citation>
    <scope>NUCLEOTIDE SEQUENCE [LARGE SCALE GENOMIC DNA]</scope>
    <source>
        <strain evidence="3 4">GBSy1</strain>
    </source>
</reference>
<dbReference type="InterPro" id="IPR001375">
    <property type="entry name" value="Peptidase_S9_cat"/>
</dbReference>
<evidence type="ECO:0000256" key="1">
    <source>
        <dbReference type="SAM" id="SignalP"/>
    </source>
</evidence>
<evidence type="ECO:0000313" key="3">
    <source>
        <dbReference type="EMBL" id="RUO30545.1"/>
    </source>
</evidence>
<dbReference type="InterPro" id="IPR029058">
    <property type="entry name" value="AB_hydrolase_fold"/>
</dbReference>
<feature type="domain" description="Peptidase S9 prolyl oligopeptidase catalytic" evidence="2">
    <location>
        <begin position="163"/>
        <end position="317"/>
    </location>
</feature>
<comment type="caution">
    <text evidence="3">The sequence shown here is derived from an EMBL/GenBank/DDBJ whole genome shotgun (WGS) entry which is preliminary data.</text>
</comment>
<feature type="signal peptide" evidence="1">
    <location>
        <begin position="1"/>
        <end position="25"/>
    </location>
</feature>
<feature type="chain" id="PRO_5047428306" description="Peptidase S9 prolyl oligopeptidase catalytic domain-containing protein" evidence="1">
    <location>
        <begin position="26"/>
        <end position="332"/>
    </location>
</feature>
<evidence type="ECO:0000313" key="4">
    <source>
        <dbReference type="Proteomes" id="UP000287410"/>
    </source>
</evidence>
<dbReference type="PANTHER" id="PTHR11731">
    <property type="entry name" value="PROTEASE FAMILY S9B,C DIPEPTIDYL-PEPTIDASE IV-RELATED"/>
    <property type="match status" value="1"/>
</dbReference>
<dbReference type="RefSeq" id="WP_126788528.1">
    <property type="nucleotide sequence ID" value="NZ_PIPN01000002.1"/>
</dbReference>
<protein>
    <recommendedName>
        <fullName evidence="2">Peptidase S9 prolyl oligopeptidase catalytic domain-containing protein</fullName>
    </recommendedName>
</protein>